<evidence type="ECO:0000256" key="4">
    <source>
        <dbReference type="ARBA" id="ARBA00022679"/>
    </source>
</evidence>
<dbReference type="InterPro" id="IPR020578">
    <property type="entry name" value="Aminotrans_V_PyrdxlP_BS"/>
</dbReference>
<keyword evidence="4" id="KW-0808">Transferase</keyword>
<dbReference type="PIRSF" id="PIRSF005572">
    <property type="entry name" value="NifS"/>
    <property type="match status" value="1"/>
</dbReference>
<dbReference type="InterPro" id="IPR000192">
    <property type="entry name" value="Aminotrans_V_dom"/>
</dbReference>
<dbReference type="InterPro" id="IPR015424">
    <property type="entry name" value="PyrdxlP-dep_Trfase"/>
</dbReference>
<dbReference type="Pfam" id="PF00266">
    <property type="entry name" value="Aminotran_5"/>
    <property type="match status" value="1"/>
</dbReference>
<evidence type="ECO:0000256" key="2">
    <source>
        <dbReference type="ARBA" id="ARBA00006490"/>
    </source>
</evidence>
<sequence length="395" mass="44070">MIYEYNINRKIMKGACDVMIYMDNAATTKMHPDVVRAMLPYMGNRYGNPSGIYTFSKNIKKDITQARELLASTIGAGPDEIFFTSGGSESDNWALKMAAQEHPYGSIITTPIEHHAILRTCDSLEKRHCRIIKIPVDKKGKVRTAAIERNIFRDTFLISVMAANNEIGTVEPVAAIGRIAHERNILFHTDAVQAYTNIYIDVNAMNVDMLSVSAHKIRGPKGVGFLYIKKGKLKTPFINGGGQEYGMRAGTENVAGIIGLAKAAQIAMTNRDMRIKKEKMLRDYMIKKVTTQIKDVWLNGDEQERLPNNMNFSFKGVDGATLILMLDQQGICASAGSACSSAQKEPSHVLKAIGLSDERAYSTVRFTINEEISKKQVDYVVECIKRNVEELRKYV</sequence>
<evidence type="ECO:0000256" key="1">
    <source>
        <dbReference type="ARBA" id="ARBA00001933"/>
    </source>
</evidence>
<keyword evidence="6" id="KW-0663">Pyridoxal phosphate</keyword>
<dbReference type="InterPro" id="IPR015422">
    <property type="entry name" value="PyrdxlP-dep_Trfase_small"/>
</dbReference>
<evidence type="ECO:0000313" key="13">
    <source>
        <dbReference type="Proteomes" id="UP001480973"/>
    </source>
</evidence>
<keyword evidence="13" id="KW-1185">Reference proteome</keyword>
<dbReference type="InterPro" id="IPR016454">
    <property type="entry name" value="Cysteine_dSase"/>
</dbReference>
<accession>A0ABV1GQG7</accession>
<evidence type="ECO:0000256" key="6">
    <source>
        <dbReference type="ARBA" id="ARBA00022898"/>
    </source>
</evidence>
<proteinExistence type="inferred from homology"/>
<evidence type="ECO:0000256" key="7">
    <source>
        <dbReference type="ARBA" id="ARBA00023004"/>
    </source>
</evidence>
<dbReference type="SUPFAM" id="SSF53383">
    <property type="entry name" value="PLP-dependent transferases"/>
    <property type="match status" value="1"/>
</dbReference>
<organism evidence="12 13">
    <name type="scientific">Lachnospira intestinalis</name>
    <dbReference type="NCBI Taxonomy" id="3133158"/>
    <lineage>
        <taxon>Bacteria</taxon>
        <taxon>Bacillati</taxon>
        <taxon>Bacillota</taxon>
        <taxon>Clostridia</taxon>
        <taxon>Lachnospirales</taxon>
        <taxon>Lachnospiraceae</taxon>
        <taxon>Lachnospira</taxon>
    </lineage>
</organism>
<dbReference type="EC" id="2.8.1.7" evidence="3"/>
<evidence type="ECO:0000256" key="10">
    <source>
        <dbReference type="RuleBase" id="RU004504"/>
    </source>
</evidence>
<feature type="domain" description="Aminotransferase class V" evidence="11">
    <location>
        <begin position="20"/>
        <end position="379"/>
    </location>
</feature>
<name>A0ABV1GQG7_9FIRM</name>
<evidence type="ECO:0000256" key="9">
    <source>
        <dbReference type="ARBA" id="ARBA00050776"/>
    </source>
</evidence>
<protein>
    <recommendedName>
        <fullName evidence="3">cysteine desulfurase</fullName>
        <ecNumber evidence="3">2.8.1.7</ecNumber>
    </recommendedName>
</protein>
<keyword evidence="12" id="KW-0032">Aminotransferase</keyword>
<dbReference type="GO" id="GO:0008483">
    <property type="term" value="F:transaminase activity"/>
    <property type="evidence" value="ECO:0007669"/>
    <property type="project" value="UniProtKB-KW"/>
</dbReference>
<dbReference type="Gene3D" id="3.40.640.10">
    <property type="entry name" value="Type I PLP-dependent aspartate aminotransferase-like (Major domain)"/>
    <property type="match status" value="1"/>
</dbReference>
<evidence type="ECO:0000313" key="12">
    <source>
        <dbReference type="EMBL" id="MEQ2535744.1"/>
    </source>
</evidence>
<gene>
    <name evidence="12" type="ORF">WMO38_11505</name>
</gene>
<evidence type="ECO:0000256" key="8">
    <source>
        <dbReference type="ARBA" id="ARBA00023014"/>
    </source>
</evidence>
<comment type="catalytic activity">
    <reaction evidence="9">
        <text>(sulfur carrier)-H + L-cysteine = (sulfur carrier)-SH + L-alanine</text>
        <dbReference type="Rhea" id="RHEA:43892"/>
        <dbReference type="Rhea" id="RHEA-COMP:14737"/>
        <dbReference type="Rhea" id="RHEA-COMP:14739"/>
        <dbReference type="ChEBI" id="CHEBI:29917"/>
        <dbReference type="ChEBI" id="CHEBI:35235"/>
        <dbReference type="ChEBI" id="CHEBI:57972"/>
        <dbReference type="ChEBI" id="CHEBI:64428"/>
        <dbReference type="EC" id="2.8.1.7"/>
    </reaction>
</comment>
<evidence type="ECO:0000256" key="5">
    <source>
        <dbReference type="ARBA" id="ARBA00022723"/>
    </source>
</evidence>
<comment type="similarity">
    <text evidence="2">Belongs to the class-V pyridoxal-phosphate-dependent aminotransferase family. NifS/IscS subfamily.</text>
</comment>
<dbReference type="PANTHER" id="PTHR11601">
    <property type="entry name" value="CYSTEINE DESULFURYLASE FAMILY MEMBER"/>
    <property type="match status" value="1"/>
</dbReference>
<evidence type="ECO:0000256" key="3">
    <source>
        <dbReference type="ARBA" id="ARBA00012239"/>
    </source>
</evidence>
<dbReference type="Gene3D" id="1.10.260.50">
    <property type="match status" value="1"/>
</dbReference>
<evidence type="ECO:0000259" key="11">
    <source>
        <dbReference type="Pfam" id="PF00266"/>
    </source>
</evidence>
<dbReference type="Gene3D" id="3.90.1150.10">
    <property type="entry name" value="Aspartate Aminotransferase, domain 1"/>
    <property type="match status" value="1"/>
</dbReference>
<dbReference type="PANTHER" id="PTHR11601:SF34">
    <property type="entry name" value="CYSTEINE DESULFURASE"/>
    <property type="match status" value="1"/>
</dbReference>
<comment type="cofactor">
    <cofactor evidence="1 10">
        <name>pyridoxal 5'-phosphate</name>
        <dbReference type="ChEBI" id="CHEBI:597326"/>
    </cofactor>
</comment>
<keyword evidence="7" id="KW-0408">Iron</keyword>
<keyword evidence="5" id="KW-0479">Metal-binding</keyword>
<dbReference type="PROSITE" id="PS00595">
    <property type="entry name" value="AA_TRANSFER_CLASS_5"/>
    <property type="match status" value="1"/>
</dbReference>
<dbReference type="Proteomes" id="UP001480973">
    <property type="component" value="Unassembled WGS sequence"/>
</dbReference>
<reference evidence="12 13" key="1">
    <citation type="submission" date="2024-03" db="EMBL/GenBank/DDBJ databases">
        <title>Human intestinal bacterial collection.</title>
        <authorList>
            <person name="Pauvert C."/>
            <person name="Hitch T.C.A."/>
            <person name="Clavel T."/>
        </authorList>
    </citation>
    <scope>NUCLEOTIDE SEQUENCE [LARGE SCALE GENOMIC DNA]</scope>
    <source>
        <strain evidence="12 13">CLA-JM-H10</strain>
    </source>
</reference>
<keyword evidence="8" id="KW-0411">Iron-sulfur</keyword>
<comment type="caution">
    <text evidence="12">The sequence shown here is derived from an EMBL/GenBank/DDBJ whole genome shotgun (WGS) entry which is preliminary data.</text>
</comment>
<dbReference type="EMBL" id="JBBMES010000014">
    <property type="protein sequence ID" value="MEQ2535744.1"/>
    <property type="molecule type" value="Genomic_DNA"/>
</dbReference>
<dbReference type="InterPro" id="IPR015421">
    <property type="entry name" value="PyrdxlP-dep_Trfase_major"/>
</dbReference>